<dbReference type="AlphaFoldDB" id="A0A0F9MDV2"/>
<reference evidence="1" key="1">
    <citation type="journal article" date="2015" name="Nature">
        <title>Complex archaea that bridge the gap between prokaryotes and eukaryotes.</title>
        <authorList>
            <person name="Spang A."/>
            <person name="Saw J.H."/>
            <person name="Jorgensen S.L."/>
            <person name="Zaremba-Niedzwiedzka K."/>
            <person name="Martijn J."/>
            <person name="Lind A.E."/>
            <person name="van Eijk R."/>
            <person name="Schleper C."/>
            <person name="Guy L."/>
            <person name="Ettema T.J."/>
        </authorList>
    </citation>
    <scope>NUCLEOTIDE SEQUENCE</scope>
</reference>
<accession>A0A0F9MDV2</accession>
<gene>
    <name evidence="1" type="ORF">LCGC14_1086430</name>
</gene>
<evidence type="ECO:0000313" key="1">
    <source>
        <dbReference type="EMBL" id="KKN05535.1"/>
    </source>
</evidence>
<dbReference type="InterPro" id="IPR056209">
    <property type="entry name" value="SU10_adaptor"/>
</dbReference>
<dbReference type="Pfam" id="PF24175">
    <property type="entry name" value="SU10_adaptor"/>
    <property type="match status" value="1"/>
</dbReference>
<name>A0A0F9MDV2_9ZZZZ</name>
<sequence length="209" mass="23658">MLQSEAASRVQSNLASAGAAFFTADNVSEAIQDGYDESISLLTPLAGSSVVTLSDNLVYYDFYNSLASYLYVLAIYNNTTKRWLDYRSIKWLEDQRRDWELTEGQPSVFTLLDYKYVGLWPTLTTATGTLDVFYKKKGKQLVAADTIDVLDLEPDLVEWYATADCLEQIEEVEKAQYYWDKYVAAVKTGQKLMLARAGKDLAYQLAQKI</sequence>
<organism evidence="1">
    <name type="scientific">marine sediment metagenome</name>
    <dbReference type="NCBI Taxonomy" id="412755"/>
    <lineage>
        <taxon>unclassified sequences</taxon>
        <taxon>metagenomes</taxon>
        <taxon>ecological metagenomes</taxon>
    </lineage>
</organism>
<comment type="caution">
    <text evidence="1">The sequence shown here is derived from an EMBL/GenBank/DDBJ whole genome shotgun (WGS) entry which is preliminary data.</text>
</comment>
<protein>
    <submittedName>
        <fullName evidence="1">Uncharacterized protein</fullName>
    </submittedName>
</protein>
<proteinExistence type="predicted"/>
<dbReference type="EMBL" id="LAZR01004792">
    <property type="protein sequence ID" value="KKN05535.1"/>
    <property type="molecule type" value="Genomic_DNA"/>
</dbReference>